<gene>
    <name evidence="1" type="ORF">GCM10022226_22050</name>
</gene>
<proteinExistence type="predicted"/>
<dbReference type="EMBL" id="BAAAZR010000002">
    <property type="protein sequence ID" value="GAA3801822.1"/>
    <property type="molecule type" value="Genomic_DNA"/>
</dbReference>
<evidence type="ECO:0000313" key="1">
    <source>
        <dbReference type="EMBL" id="GAA3801822.1"/>
    </source>
</evidence>
<comment type="caution">
    <text evidence="1">The sequence shown here is derived from an EMBL/GenBank/DDBJ whole genome shotgun (WGS) entry which is preliminary data.</text>
</comment>
<accession>A0ABP7HQG8</accession>
<protein>
    <submittedName>
        <fullName evidence="1">Uncharacterized protein</fullName>
    </submittedName>
</protein>
<organism evidence="1 2">
    <name type="scientific">Sphaerisporangium flaviroseum</name>
    <dbReference type="NCBI Taxonomy" id="509199"/>
    <lineage>
        <taxon>Bacteria</taxon>
        <taxon>Bacillati</taxon>
        <taxon>Actinomycetota</taxon>
        <taxon>Actinomycetes</taxon>
        <taxon>Streptosporangiales</taxon>
        <taxon>Streptosporangiaceae</taxon>
        <taxon>Sphaerisporangium</taxon>
    </lineage>
</organism>
<name>A0ABP7HQG8_9ACTN</name>
<keyword evidence="2" id="KW-1185">Reference proteome</keyword>
<sequence>MTQGVAEARGRVMIRPWRVGVLADTSSAEAVRAAIGNLSSVWGGRYMPIFDIGAPIAELEILGGQYDVDSLHADVLDGPLGDLLRKPGWRWTGGGPWGPFGEEDGYRKGLLPVRSFIDSSADFVQPTWASDDPADLTLAATWGLPDCLGLPLSPTLDDTGPRLAPYTQCFSRPEVSTSIIGALEATSLHVQPKPRAYLDNFIGVYIIRPQHPADVVEFWNMRTYGTKIIGVPADGTAELLSVLLSSTLPSIEMQTGSGKESVPRVIPVWGLEDASDETSIAIRSAAERDSAKVRPAARGSWPRFLFQGLRTPFNRSIRADFRPEARWIDVALPTLPLRGAPRAYSHGAIAADIELHSVTGQDPRLTASIPPYRRHSSLLQHASGRDGIEHARVAHSGIVLGIDADNDHVGVPFVYNHDVMHLLFDDDAVTTSQSDVGKFQSRAAEKFGGPFSGVFNQPGLRAVVQLAAGKNTGVPLPYLRRTMEDNKGGWPDPLFEHTLEPKDYAIRAVNYLFHSGLFVPTLNVHCSHCRVERHVSADDLATTMTCEFCGQPFNLALSHSLTQPEWRYRLAAHLRADQVQALLPALATTSLLRQLRHVEEPSLPHMFGLEVSLGKRKIEVDVAAYLPDRDWTAVLGEVKTANRIDANDISNLEFLQQKLSEKDVRCLLLFATLKNELSPEELLDLRGLVERSKPIRVDNGNLIPNMPLILTGPDLSHPPGSKSHPWRWDTKGYSGVFGTAITSCERNLGLRDYDFKDDCTGILCQWT</sequence>
<reference evidence="2" key="1">
    <citation type="journal article" date="2019" name="Int. J. Syst. Evol. Microbiol.">
        <title>The Global Catalogue of Microorganisms (GCM) 10K type strain sequencing project: providing services to taxonomists for standard genome sequencing and annotation.</title>
        <authorList>
            <consortium name="The Broad Institute Genomics Platform"/>
            <consortium name="The Broad Institute Genome Sequencing Center for Infectious Disease"/>
            <person name="Wu L."/>
            <person name="Ma J."/>
        </authorList>
    </citation>
    <scope>NUCLEOTIDE SEQUENCE [LARGE SCALE GENOMIC DNA]</scope>
    <source>
        <strain evidence="2">JCM 16908</strain>
    </source>
</reference>
<evidence type="ECO:0000313" key="2">
    <source>
        <dbReference type="Proteomes" id="UP001500888"/>
    </source>
</evidence>
<dbReference type="Proteomes" id="UP001500888">
    <property type="component" value="Unassembled WGS sequence"/>
</dbReference>